<keyword evidence="5 10" id="KW-0812">Transmembrane</keyword>
<evidence type="ECO:0000256" key="4">
    <source>
        <dbReference type="ARBA" id="ARBA00022475"/>
    </source>
</evidence>
<keyword evidence="6 10" id="KW-1133">Transmembrane helix</keyword>
<proteinExistence type="inferred from homology"/>
<feature type="transmembrane region" description="Helical" evidence="10">
    <location>
        <begin position="21"/>
        <end position="47"/>
    </location>
</feature>
<dbReference type="RefSeq" id="WP_091847995.1">
    <property type="nucleotide sequence ID" value="NZ_FMBL01000003.1"/>
</dbReference>
<protein>
    <recommendedName>
        <fullName evidence="10">Large-conductance mechanosensitive channel</fullName>
    </recommendedName>
</protein>
<keyword evidence="7 10" id="KW-0406">Ion transport</keyword>
<accession>A0A1C4H6M1</accession>
<evidence type="ECO:0000256" key="2">
    <source>
        <dbReference type="ARBA" id="ARBA00007254"/>
    </source>
</evidence>
<evidence type="ECO:0000256" key="6">
    <source>
        <dbReference type="ARBA" id="ARBA00022989"/>
    </source>
</evidence>
<dbReference type="PANTHER" id="PTHR30266">
    <property type="entry name" value="MECHANOSENSITIVE CHANNEL MSCL"/>
    <property type="match status" value="1"/>
</dbReference>
<dbReference type="InterPro" id="IPR037673">
    <property type="entry name" value="MSC/AndL"/>
</dbReference>
<keyword evidence="8 10" id="KW-0472">Membrane</keyword>
<evidence type="ECO:0000256" key="1">
    <source>
        <dbReference type="ARBA" id="ARBA00004651"/>
    </source>
</evidence>
<comment type="subcellular location">
    <subcellularLocation>
        <location evidence="1 10">Cell membrane</location>
        <topology evidence="1 10">Multi-pass membrane protein</topology>
    </subcellularLocation>
</comment>
<reference evidence="12" key="1">
    <citation type="submission" date="2016-08" db="EMBL/GenBank/DDBJ databases">
        <authorList>
            <person name="Varghese N."/>
            <person name="Submissions Spin"/>
        </authorList>
    </citation>
    <scope>NUCLEOTIDE SEQUENCE [LARGE SCALE GENOMIC DNA]</scope>
    <source>
        <strain evidence="12">R-52791</strain>
    </source>
</reference>
<evidence type="ECO:0000313" key="11">
    <source>
        <dbReference type="EMBL" id="SCC80338.1"/>
    </source>
</evidence>
<dbReference type="GO" id="GO:0008381">
    <property type="term" value="F:mechanosensitive monoatomic ion channel activity"/>
    <property type="evidence" value="ECO:0007669"/>
    <property type="project" value="UniProtKB-UniRule"/>
</dbReference>
<name>A0A1C4H6M1_9BIFI</name>
<sequence length="152" mass="16522">MFTGFKKFIVRGNVIDMAVGVVMGAAVTAVVNSIVENLINPLIAMLFGKPNLNSVLTFTFNNSTVSIGAILGALLNFLFVAIAVYFCILVPINKFRDLSDAMFKKQKDSDDAKEISTDQQTVDLLKQIADELNEIKGGSDGEHEVIGRHINS</sequence>
<evidence type="ECO:0000256" key="9">
    <source>
        <dbReference type="ARBA" id="ARBA00023303"/>
    </source>
</evidence>
<comment type="function">
    <text evidence="10">Channel that opens in response to stretch forces in the membrane lipid bilayer. May participate in the regulation of osmotic pressure changes within the cell.</text>
</comment>
<gene>
    <name evidence="10" type="primary">mscL</name>
    <name evidence="11" type="ORF">GA0061077_1154</name>
</gene>
<evidence type="ECO:0000256" key="10">
    <source>
        <dbReference type="HAMAP-Rule" id="MF_00115"/>
    </source>
</evidence>
<comment type="similarity">
    <text evidence="2 10">Belongs to the MscL family.</text>
</comment>
<evidence type="ECO:0000256" key="5">
    <source>
        <dbReference type="ARBA" id="ARBA00022692"/>
    </source>
</evidence>
<dbReference type="PROSITE" id="PS01327">
    <property type="entry name" value="MSCL"/>
    <property type="match status" value="1"/>
</dbReference>
<dbReference type="OrthoDB" id="9810350at2"/>
<evidence type="ECO:0000256" key="3">
    <source>
        <dbReference type="ARBA" id="ARBA00022448"/>
    </source>
</evidence>
<keyword evidence="4 10" id="KW-1003">Cell membrane</keyword>
<keyword evidence="3 10" id="KW-0813">Transport</keyword>
<dbReference type="Gene3D" id="1.10.1200.120">
    <property type="entry name" value="Large-conductance mechanosensitive channel, MscL, domain 1"/>
    <property type="match status" value="1"/>
</dbReference>
<dbReference type="SUPFAM" id="SSF81330">
    <property type="entry name" value="Gated mechanosensitive channel"/>
    <property type="match status" value="1"/>
</dbReference>
<dbReference type="NCBIfam" id="TIGR00220">
    <property type="entry name" value="mscL"/>
    <property type="match status" value="1"/>
</dbReference>
<dbReference type="EMBL" id="FMBL01000003">
    <property type="protein sequence ID" value="SCC80338.1"/>
    <property type="molecule type" value="Genomic_DNA"/>
</dbReference>
<feature type="transmembrane region" description="Helical" evidence="10">
    <location>
        <begin position="67"/>
        <end position="92"/>
    </location>
</feature>
<dbReference type="InterPro" id="IPR019823">
    <property type="entry name" value="Mechanosensitive_channel_CS"/>
</dbReference>
<dbReference type="Proteomes" id="UP000242610">
    <property type="component" value="Unassembled WGS sequence"/>
</dbReference>
<dbReference type="PANTHER" id="PTHR30266:SF2">
    <property type="entry name" value="LARGE-CONDUCTANCE MECHANOSENSITIVE CHANNEL"/>
    <property type="match status" value="1"/>
</dbReference>
<dbReference type="Pfam" id="PF01741">
    <property type="entry name" value="MscL"/>
    <property type="match status" value="1"/>
</dbReference>
<dbReference type="InterPro" id="IPR036019">
    <property type="entry name" value="MscL_channel"/>
</dbReference>
<organism evidence="11 12">
    <name type="scientific">Bifidobacterium commune</name>
    <dbReference type="NCBI Taxonomy" id="1505727"/>
    <lineage>
        <taxon>Bacteria</taxon>
        <taxon>Bacillati</taxon>
        <taxon>Actinomycetota</taxon>
        <taxon>Actinomycetes</taxon>
        <taxon>Bifidobacteriales</taxon>
        <taxon>Bifidobacteriaceae</taxon>
        <taxon>Bifidobacterium</taxon>
    </lineage>
</organism>
<keyword evidence="9 10" id="KW-0407">Ion channel</keyword>
<keyword evidence="12" id="KW-1185">Reference proteome</keyword>
<evidence type="ECO:0000313" key="12">
    <source>
        <dbReference type="Proteomes" id="UP000242610"/>
    </source>
</evidence>
<dbReference type="GO" id="GO:0005886">
    <property type="term" value="C:plasma membrane"/>
    <property type="evidence" value="ECO:0007669"/>
    <property type="project" value="UniProtKB-SubCell"/>
</dbReference>
<evidence type="ECO:0000256" key="7">
    <source>
        <dbReference type="ARBA" id="ARBA00023065"/>
    </source>
</evidence>
<dbReference type="InterPro" id="IPR001185">
    <property type="entry name" value="MS_channel"/>
</dbReference>
<evidence type="ECO:0000256" key="8">
    <source>
        <dbReference type="ARBA" id="ARBA00023136"/>
    </source>
</evidence>
<dbReference type="PRINTS" id="PR01264">
    <property type="entry name" value="MECHCHANNEL"/>
</dbReference>
<dbReference type="STRING" id="1505727.GA0061077_1154"/>
<dbReference type="HAMAP" id="MF_00115">
    <property type="entry name" value="MscL"/>
    <property type="match status" value="1"/>
</dbReference>
<comment type="subunit">
    <text evidence="10">Homopentamer.</text>
</comment>
<dbReference type="AlphaFoldDB" id="A0A1C4H6M1"/>